<feature type="region of interest" description="Disordered" evidence="1">
    <location>
        <begin position="23"/>
        <end position="138"/>
    </location>
</feature>
<dbReference type="AlphaFoldDB" id="A0A915B0N6"/>
<name>A0A915B0N6_PARUN</name>
<feature type="chain" id="PRO_5037847416" evidence="2">
    <location>
        <begin position="25"/>
        <end position="138"/>
    </location>
</feature>
<keyword evidence="2" id="KW-0732">Signal</keyword>
<feature type="signal peptide" evidence="2">
    <location>
        <begin position="1"/>
        <end position="24"/>
    </location>
</feature>
<dbReference type="Proteomes" id="UP000887569">
    <property type="component" value="Unplaced"/>
</dbReference>
<feature type="compositionally biased region" description="Basic and acidic residues" evidence="1">
    <location>
        <begin position="23"/>
        <end position="45"/>
    </location>
</feature>
<evidence type="ECO:0000256" key="2">
    <source>
        <dbReference type="SAM" id="SignalP"/>
    </source>
</evidence>
<keyword evidence="3" id="KW-1185">Reference proteome</keyword>
<sequence length="138" mass="15599">FTAMNVVIALTLLLVLTFKTSLEAKNDRGDERAETRPESPPRSSDENDQDYEYDEEDEQTAATTTLTPEIRKRKQSARPPGFGPPREHKQNGQQRSKRQSGTGEQSQLQKHLAETKTNSVSAVSKHSVSQKQSEQKMW</sequence>
<feature type="compositionally biased region" description="Acidic residues" evidence="1">
    <location>
        <begin position="46"/>
        <end position="59"/>
    </location>
</feature>
<evidence type="ECO:0000313" key="3">
    <source>
        <dbReference type="Proteomes" id="UP000887569"/>
    </source>
</evidence>
<accession>A0A915B0N6</accession>
<reference evidence="4" key="1">
    <citation type="submission" date="2022-11" db="UniProtKB">
        <authorList>
            <consortium name="WormBaseParasite"/>
        </authorList>
    </citation>
    <scope>IDENTIFICATION</scope>
</reference>
<organism evidence="3 4">
    <name type="scientific">Parascaris univalens</name>
    <name type="common">Nematode worm</name>
    <dbReference type="NCBI Taxonomy" id="6257"/>
    <lineage>
        <taxon>Eukaryota</taxon>
        <taxon>Metazoa</taxon>
        <taxon>Ecdysozoa</taxon>
        <taxon>Nematoda</taxon>
        <taxon>Chromadorea</taxon>
        <taxon>Rhabditida</taxon>
        <taxon>Spirurina</taxon>
        <taxon>Ascaridomorpha</taxon>
        <taxon>Ascaridoidea</taxon>
        <taxon>Ascarididae</taxon>
        <taxon>Parascaris</taxon>
    </lineage>
</organism>
<proteinExistence type="predicted"/>
<evidence type="ECO:0000256" key="1">
    <source>
        <dbReference type="SAM" id="MobiDB-lite"/>
    </source>
</evidence>
<protein>
    <submittedName>
        <fullName evidence="4">Uncharacterized protein</fullName>
    </submittedName>
</protein>
<dbReference type="WBParaSite" id="PgR020_g119_t01">
    <property type="protein sequence ID" value="PgR020_g119_t01"/>
    <property type="gene ID" value="PgR020_g119"/>
</dbReference>
<feature type="compositionally biased region" description="Polar residues" evidence="1">
    <location>
        <begin position="91"/>
        <end position="132"/>
    </location>
</feature>
<evidence type="ECO:0000313" key="4">
    <source>
        <dbReference type="WBParaSite" id="PgR020_g119_t01"/>
    </source>
</evidence>